<accession>A0A0D2AQ61</accession>
<dbReference type="InterPro" id="IPR029069">
    <property type="entry name" value="HotDog_dom_sf"/>
</dbReference>
<dbReference type="Pfam" id="PF03061">
    <property type="entry name" value="4HBT"/>
    <property type="match status" value="1"/>
</dbReference>
<dbReference type="GeneID" id="27357715"/>
<evidence type="ECO:0000259" key="1">
    <source>
        <dbReference type="Pfam" id="PF03061"/>
    </source>
</evidence>
<evidence type="ECO:0000313" key="3">
    <source>
        <dbReference type="Proteomes" id="UP000053342"/>
    </source>
</evidence>
<reference evidence="2 3" key="1">
    <citation type="submission" date="2015-01" db="EMBL/GenBank/DDBJ databases">
        <title>The Genome Sequence of Exophiala oligosperma CBS72588.</title>
        <authorList>
            <consortium name="The Broad Institute Genomics Platform"/>
            <person name="Cuomo C."/>
            <person name="de Hoog S."/>
            <person name="Gorbushina A."/>
            <person name="Stielow B."/>
            <person name="Teixiera M."/>
            <person name="Abouelleil A."/>
            <person name="Chapman S.B."/>
            <person name="Priest M."/>
            <person name="Young S.K."/>
            <person name="Wortman J."/>
            <person name="Nusbaum C."/>
            <person name="Birren B."/>
        </authorList>
    </citation>
    <scope>NUCLEOTIDE SEQUENCE [LARGE SCALE GENOMIC DNA]</scope>
    <source>
        <strain evidence="2 3">CBS 72588</strain>
    </source>
</reference>
<proteinExistence type="predicted"/>
<sequence length="222" mass="24629">MGQQQMDFMDKFIAAHAVPKEALAHFAANDFTNKHLSNPLYRPIPTYSRVLKDDGEDFFFSRTVATPTTIPYLVTLQLKDFPFAEDSPKGTLKTGQGHKAVVKVPENPDCVMLLHLARPGVDGHPATIHGGVACAILDEMMGLCVMLHHQHLEGARESLYTAGLNVTYRAPVPTPSDVIVKCWLEGREGRKWKSRGQIINKDGLVMTEAEGLWVLARNEVKL</sequence>
<dbReference type="PANTHER" id="PTHR47260:SF3">
    <property type="entry name" value="THIOESTERASE FAMILY PROTEIN (AFU_ORTHOLOGUE AFUA_7G03960)"/>
    <property type="match status" value="1"/>
</dbReference>
<dbReference type="RefSeq" id="XP_016262272.1">
    <property type="nucleotide sequence ID" value="XM_016406668.1"/>
</dbReference>
<gene>
    <name evidence="2" type="ORF">PV06_05641</name>
</gene>
<dbReference type="Gene3D" id="3.10.129.10">
    <property type="entry name" value="Hotdog Thioesterase"/>
    <property type="match status" value="1"/>
</dbReference>
<keyword evidence="3" id="KW-1185">Reference proteome</keyword>
<dbReference type="PANTHER" id="PTHR47260">
    <property type="entry name" value="UPF0644 PROTEIN PB2B4.06"/>
    <property type="match status" value="1"/>
</dbReference>
<dbReference type="OrthoDB" id="506431at2759"/>
<dbReference type="HOGENOM" id="CLU_052827_4_0_1"/>
<protein>
    <recommendedName>
        <fullName evidence="1">Thioesterase domain-containing protein</fullName>
    </recommendedName>
</protein>
<name>A0A0D2AQ61_9EURO</name>
<dbReference type="EMBL" id="KN847336">
    <property type="protein sequence ID" value="KIW42056.1"/>
    <property type="molecule type" value="Genomic_DNA"/>
</dbReference>
<dbReference type="SUPFAM" id="SSF54637">
    <property type="entry name" value="Thioesterase/thiol ester dehydrase-isomerase"/>
    <property type="match status" value="1"/>
</dbReference>
<dbReference type="VEuPathDB" id="FungiDB:PV06_05641"/>
<evidence type="ECO:0000313" key="2">
    <source>
        <dbReference type="EMBL" id="KIW42056.1"/>
    </source>
</evidence>
<organism evidence="2 3">
    <name type="scientific">Exophiala oligosperma</name>
    <dbReference type="NCBI Taxonomy" id="215243"/>
    <lineage>
        <taxon>Eukaryota</taxon>
        <taxon>Fungi</taxon>
        <taxon>Dikarya</taxon>
        <taxon>Ascomycota</taxon>
        <taxon>Pezizomycotina</taxon>
        <taxon>Eurotiomycetes</taxon>
        <taxon>Chaetothyriomycetidae</taxon>
        <taxon>Chaetothyriales</taxon>
        <taxon>Herpotrichiellaceae</taxon>
        <taxon>Exophiala</taxon>
    </lineage>
</organism>
<dbReference type="InterPro" id="IPR006683">
    <property type="entry name" value="Thioestr_dom"/>
</dbReference>
<dbReference type="InterPro" id="IPR052061">
    <property type="entry name" value="PTE-AB_protein"/>
</dbReference>
<dbReference type="Proteomes" id="UP000053342">
    <property type="component" value="Unassembled WGS sequence"/>
</dbReference>
<feature type="domain" description="Thioesterase" evidence="1">
    <location>
        <begin position="127"/>
        <end position="205"/>
    </location>
</feature>
<dbReference type="CDD" id="cd03443">
    <property type="entry name" value="PaaI_thioesterase"/>
    <property type="match status" value="1"/>
</dbReference>
<dbReference type="AlphaFoldDB" id="A0A0D2AQ61"/>